<reference evidence="2 3" key="1">
    <citation type="journal article" date="2001" name="Proc. Natl. Acad. Sci. U.S.A.">
        <title>Complete genome sequence of Caulobacter crescentus.</title>
        <authorList>
            <person name="Nierman W.C."/>
            <person name="Feldblyum T.V."/>
            <person name="Laub M.T."/>
            <person name="Paulsen I.T."/>
            <person name="Nelson K.E."/>
            <person name="Eisen J.A."/>
            <person name="Heidelberg J.F."/>
            <person name="Alley M.R."/>
            <person name="Ohta N."/>
            <person name="Maddock J.R."/>
            <person name="Potocka I."/>
            <person name="Nelson W.C."/>
            <person name="Newton A."/>
            <person name="Stephens C."/>
            <person name="Phadke N.D."/>
            <person name="Ely B."/>
            <person name="DeBoy R.T."/>
            <person name="Dodson R.J."/>
            <person name="Durkin A.S."/>
            <person name="Gwinn M.L."/>
            <person name="Haft D.H."/>
            <person name="Kolonay J.F."/>
            <person name="Smit J."/>
            <person name="Craven M.B."/>
            <person name="Khouri H."/>
            <person name="Shetty J."/>
            <person name="Berry K."/>
            <person name="Utterback T."/>
            <person name="Tran K."/>
            <person name="Wolf A."/>
            <person name="Vamathevan J."/>
            <person name="Ermolaeva M."/>
            <person name="White O."/>
            <person name="Salzberg S.L."/>
            <person name="Venter J.C."/>
            <person name="Shapiro L."/>
            <person name="Fraser C.M."/>
        </authorList>
    </citation>
    <scope>NUCLEOTIDE SEQUENCE [LARGE SCALE GENOMIC DNA]</scope>
    <source>
        <strain evidence="3">ATCC 19089 / CB15</strain>
    </source>
</reference>
<gene>
    <name evidence="2" type="ordered locus">CC_1513</name>
</gene>
<keyword evidence="3" id="KW-1185">Reference proteome</keyword>
<protein>
    <submittedName>
        <fullName evidence="2">Uncharacterized protein</fullName>
    </submittedName>
</protein>
<evidence type="ECO:0000256" key="1">
    <source>
        <dbReference type="SAM" id="MobiDB-lite"/>
    </source>
</evidence>
<dbReference type="EnsemblBacteria" id="AAK23492">
    <property type="protein sequence ID" value="AAK23492"/>
    <property type="gene ID" value="CC_1513"/>
</dbReference>
<name>Q9A851_CAUVC</name>
<dbReference type="BioCyc" id="CAULO:CC1513-MONOMER"/>
<dbReference type="HOGENOM" id="CLU_1783397_0_0_5"/>
<feature type="region of interest" description="Disordered" evidence="1">
    <location>
        <begin position="104"/>
        <end position="127"/>
    </location>
</feature>
<organism evidence="2 3">
    <name type="scientific">Caulobacter vibrioides (strain ATCC 19089 / CIP 103742 / CB 15)</name>
    <name type="common">Caulobacter crescentus</name>
    <dbReference type="NCBI Taxonomy" id="190650"/>
    <lineage>
        <taxon>Bacteria</taxon>
        <taxon>Pseudomonadati</taxon>
        <taxon>Pseudomonadota</taxon>
        <taxon>Alphaproteobacteria</taxon>
        <taxon>Caulobacterales</taxon>
        <taxon>Caulobacteraceae</taxon>
        <taxon>Caulobacter</taxon>
    </lineage>
</organism>
<dbReference type="KEGG" id="ccr:CC_1513"/>
<evidence type="ECO:0000313" key="2">
    <source>
        <dbReference type="EMBL" id="AAK23492.1"/>
    </source>
</evidence>
<proteinExistence type="predicted"/>
<dbReference type="AlphaFoldDB" id="Q9A851"/>
<accession>Q9A851</accession>
<dbReference type="Proteomes" id="UP000001816">
    <property type="component" value="Chromosome"/>
</dbReference>
<dbReference type="EMBL" id="AE005673">
    <property type="protein sequence ID" value="AAK23492.1"/>
    <property type="molecule type" value="Genomic_DNA"/>
</dbReference>
<sequence>MSPAMCQQACAAAEAACRTLGGRSGLARPRGHARSRRVVGDLRIELRRGSRLTDRRIGGDFRRGRDGLGLWRRRLCRLGGHRGRCRIIGGGAGLGGSVLVAAAAGRQEQNGPEGGQHADDETQQEQAKRIATTLAHLNGPPSTPT</sequence>
<evidence type="ECO:0000313" key="3">
    <source>
        <dbReference type="Proteomes" id="UP000001816"/>
    </source>
</evidence>
<dbReference type="PIR" id="H87436">
    <property type="entry name" value="H87436"/>
</dbReference>